<dbReference type="InterPro" id="IPR045006">
    <property type="entry name" value="CHLI-like"/>
</dbReference>
<organism evidence="3 4">
    <name type="scientific">Borrelia miyamotoi</name>
    <dbReference type="NCBI Taxonomy" id="47466"/>
    <lineage>
        <taxon>Bacteria</taxon>
        <taxon>Pseudomonadati</taxon>
        <taxon>Spirochaetota</taxon>
        <taxon>Spirochaetia</taxon>
        <taxon>Spirochaetales</taxon>
        <taxon>Borreliaceae</taxon>
        <taxon>Borrelia</taxon>
    </lineage>
</organism>
<gene>
    <name evidence="3" type="ORF">O5404_03875</name>
</gene>
<protein>
    <submittedName>
        <fullName evidence="3">YifB family Mg chelatase-like AAA ATPase</fullName>
    </submittedName>
</protein>
<dbReference type="AlphaFoldDB" id="A0AAX3JN57"/>
<dbReference type="Pfam" id="PF13541">
    <property type="entry name" value="ChlI"/>
    <property type="match status" value="1"/>
</dbReference>
<dbReference type="InterPro" id="IPR000523">
    <property type="entry name" value="Mg_chelatse_chII-like_cat_dom"/>
</dbReference>
<dbReference type="Proteomes" id="UP001164513">
    <property type="component" value="Chromosome"/>
</dbReference>
<proteinExistence type="inferred from homology"/>
<dbReference type="Pfam" id="PF13335">
    <property type="entry name" value="Mg_chelatase_C"/>
    <property type="match status" value="1"/>
</dbReference>
<dbReference type="Gene3D" id="3.30.230.10">
    <property type="match status" value="1"/>
</dbReference>
<dbReference type="SUPFAM" id="SSF52540">
    <property type="entry name" value="P-loop containing nucleoside triphosphate hydrolases"/>
    <property type="match status" value="1"/>
</dbReference>
<dbReference type="PRINTS" id="PR00830">
    <property type="entry name" value="ENDOLAPTASE"/>
</dbReference>
<dbReference type="SUPFAM" id="SSF54211">
    <property type="entry name" value="Ribosomal protein S5 domain 2-like"/>
    <property type="match status" value="1"/>
</dbReference>
<evidence type="ECO:0000313" key="3">
    <source>
        <dbReference type="EMBL" id="WAZ72129.1"/>
    </source>
</evidence>
<dbReference type="GO" id="GO:0005524">
    <property type="term" value="F:ATP binding"/>
    <property type="evidence" value="ECO:0007669"/>
    <property type="project" value="InterPro"/>
</dbReference>
<sequence length="509" mass="57155">MKIYSHSSIGYEGELIEVEVDIKKGISGIDIVGLAGSEIKESRERIKAAIKNSEFTFPKDRILINLAPAGIKKIGTAIDLSIATSIITSKENQNNNLEILILGELQLDGQIRAIKGVLPAISLAKERGIKCIIIPFENLEEALLIENLNIWGIKTLKEALKIVEHLNNNIFPSKPIIKTKTEDNEEKFEYDFKNIKGQHRIKRALEIAVAGGHNIMIFGPPGSGKTLSIKCVQSILPPLTNKELIETNRIWSVAGKLIDTKIIRRRPFRQPHQTASKEGIIGGGSNALPGEVSLAHNGILFLDEALEFQKSILQSLREPIEDKIISIVRASSKSFKYPANFQLMIATNPCPCGNLGKNNTQCFCSQQEVSNYWKKLGAAMLDRIDIRVPTKPVNNEKLFQEDSESSSEIRKKIIKARNMQSKRYENIENIHKNSDLKPEHIAIFCELDKILKNEMIHILNKLNISSRATHSILKLARTIADLKEENHISRESLLESIEHRKNGERLLEE</sequence>
<evidence type="ECO:0000313" key="4">
    <source>
        <dbReference type="Proteomes" id="UP001164513"/>
    </source>
</evidence>
<reference evidence="3" key="1">
    <citation type="submission" date="2022-12" db="EMBL/GenBank/DDBJ databases">
        <title>B. miyamotoi WGS.</title>
        <authorList>
            <person name="Gabriele M."/>
            <person name="Kuleshov K.V."/>
            <person name="Hepner S."/>
            <person name="Hoornstra D."/>
            <person name="Hovius J.W."/>
            <person name="Platonov A.E."/>
            <person name="Fingerle V."/>
            <person name="Strube C."/>
        </authorList>
    </citation>
    <scope>NUCLEOTIDE SEQUENCE</scope>
    <source>
        <strain evidence="3">ZStruIII14-9</strain>
    </source>
</reference>
<dbReference type="InterPro" id="IPR014721">
    <property type="entry name" value="Ribsml_uS5_D2-typ_fold_subgr"/>
</dbReference>
<dbReference type="PANTHER" id="PTHR32039">
    <property type="entry name" value="MAGNESIUM-CHELATASE SUBUNIT CHLI"/>
    <property type="match status" value="1"/>
</dbReference>
<name>A0AAX3JN57_9SPIR</name>
<dbReference type="Gene3D" id="3.40.50.300">
    <property type="entry name" value="P-loop containing nucleotide triphosphate hydrolases"/>
    <property type="match status" value="1"/>
</dbReference>
<evidence type="ECO:0000256" key="1">
    <source>
        <dbReference type="ARBA" id="ARBA00006354"/>
    </source>
</evidence>
<comment type="similarity">
    <text evidence="1">Belongs to the Mg-chelatase subunits D/I family. ComM subfamily.</text>
</comment>
<feature type="domain" description="AAA+ ATPase" evidence="2">
    <location>
        <begin position="211"/>
        <end position="394"/>
    </location>
</feature>
<dbReference type="InterPro" id="IPR027417">
    <property type="entry name" value="P-loop_NTPase"/>
</dbReference>
<evidence type="ECO:0000259" key="2">
    <source>
        <dbReference type="SMART" id="SM00382"/>
    </source>
</evidence>
<dbReference type="InterPro" id="IPR020568">
    <property type="entry name" value="Ribosomal_Su5_D2-typ_SF"/>
</dbReference>
<dbReference type="PANTHER" id="PTHR32039:SF7">
    <property type="entry name" value="COMPETENCE PROTEIN COMM"/>
    <property type="match status" value="1"/>
</dbReference>
<dbReference type="RefSeq" id="WP_152300946.1">
    <property type="nucleotide sequence ID" value="NZ_CP044625.1"/>
</dbReference>
<dbReference type="InterPro" id="IPR004482">
    <property type="entry name" value="Mg_chelat-rel"/>
</dbReference>
<accession>A0AAX3JN57</accession>
<dbReference type="InterPro" id="IPR003593">
    <property type="entry name" value="AAA+_ATPase"/>
</dbReference>
<dbReference type="SMART" id="SM00382">
    <property type="entry name" value="AAA"/>
    <property type="match status" value="1"/>
</dbReference>
<dbReference type="NCBIfam" id="TIGR00368">
    <property type="entry name" value="YifB family Mg chelatase-like AAA ATPase"/>
    <property type="match status" value="1"/>
</dbReference>
<dbReference type="EMBL" id="CP114720">
    <property type="protein sequence ID" value="WAZ72129.1"/>
    <property type="molecule type" value="Genomic_DNA"/>
</dbReference>
<dbReference type="InterPro" id="IPR025158">
    <property type="entry name" value="Mg_chelat-rel_C"/>
</dbReference>
<dbReference type="Pfam" id="PF01078">
    <property type="entry name" value="Mg_chelatase"/>
    <property type="match status" value="1"/>
</dbReference>